<dbReference type="AlphaFoldDB" id="A0A1F7WZE6"/>
<proteinExistence type="predicted"/>
<comment type="caution">
    <text evidence="1">The sequence shown here is derived from an EMBL/GenBank/DDBJ whole genome shotgun (WGS) entry which is preliminary data.</text>
</comment>
<evidence type="ECO:0000313" key="1">
    <source>
        <dbReference type="EMBL" id="OGM07839.1"/>
    </source>
</evidence>
<organism evidence="1 2">
    <name type="scientific">Candidatus Woesebacteria bacterium GWC1_42_13</name>
    <dbReference type="NCBI Taxonomy" id="1802475"/>
    <lineage>
        <taxon>Bacteria</taxon>
        <taxon>Candidatus Woeseibacteriota</taxon>
    </lineage>
</organism>
<evidence type="ECO:0008006" key="3">
    <source>
        <dbReference type="Google" id="ProtNLM"/>
    </source>
</evidence>
<gene>
    <name evidence="1" type="ORF">A2129_01850</name>
</gene>
<protein>
    <recommendedName>
        <fullName evidence="3">HD domain-containing protein</fullName>
    </recommendedName>
</protein>
<evidence type="ECO:0000313" key="2">
    <source>
        <dbReference type="Proteomes" id="UP000177737"/>
    </source>
</evidence>
<accession>A0A1F7WZE6</accession>
<name>A0A1F7WZE6_9BACT</name>
<reference evidence="1 2" key="1">
    <citation type="journal article" date="2016" name="Nat. Commun.">
        <title>Thousands of microbial genomes shed light on interconnected biogeochemical processes in an aquifer system.</title>
        <authorList>
            <person name="Anantharaman K."/>
            <person name="Brown C.T."/>
            <person name="Hug L.A."/>
            <person name="Sharon I."/>
            <person name="Castelle C.J."/>
            <person name="Probst A.J."/>
            <person name="Thomas B.C."/>
            <person name="Singh A."/>
            <person name="Wilkins M.J."/>
            <person name="Karaoz U."/>
            <person name="Brodie E.L."/>
            <person name="Williams K.H."/>
            <person name="Hubbard S.S."/>
            <person name="Banfield J.F."/>
        </authorList>
    </citation>
    <scope>NUCLEOTIDE SEQUENCE [LARGE SCALE GENOMIC DNA]</scope>
</reference>
<dbReference type="Proteomes" id="UP000177737">
    <property type="component" value="Unassembled WGS sequence"/>
</dbReference>
<dbReference type="EMBL" id="MGFN01000001">
    <property type="protein sequence ID" value="OGM07839.1"/>
    <property type="molecule type" value="Genomic_DNA"/>
</dbReference>
<sequence>MCAETIHQDTEFQRRRRAYFQDFMIRHRPQARIYKEKGLLNEEGSKGWRNVARHQLLSAVMTETVLELLGMPRDESERLINLSLTHDVDKRRQQESLSREGVISDELNKSQRPLVATSTNFIGFSDWELPEFILRYVDSSIGENPKQSSAGHWYGVRDPKSLPEVVILPWRQRVQMFKANKADEGEKGMPLYGMTTWDKLEQIMVTIESDLFRRIIEKNPNLAKKYTTPSQLTGLIEDRIHEKILNS</sequence>